<dbReference type="KEGG" id="kro:BVG79_p5000002"/>
<keyword evidence="2" id="KW-1185">Reference proteome</keyword>
<dbReference type="Proteomes" id="UP000242447">
    <property type="component" value="Plasmid unnamed5"/>
</dbReference>
<sequence>MGDIEAEAGSVEQVKELLALVHKQSAGEAKGDDGGSGSTQ</sequence>
<protein>
    <submittedName>
        <fullName evidence="1">Uncharacterized protein</fullName>
    </submittedName>
</protein>
<evidence type="ECO:0000313" key="2">
    <source>
        <dbReference type="Proteomes" id="UP000242447"/>
    </source>
</evidence>
<reference evidence="1 2" key="1">
    <citation type="submission" date="2017-02" db="EMBL/GenBank/DDBJ databases">
        <title>Ketogulonicigenium robustum SPU B003 Genome sequencing and assembly.</title>
        <authorList>
            <person name="Li Y."/>
            <person name="Liu L."/>
            <person name="Wang C."/>
            <person name="Zhang M."/>
            <person name="Zhang T."/>
            <person name="Zhang Y."/>
        </authorList>
    </citation>
    <scope>NUCLEOTIDE SEQUENCE [LARGE SCALE GENOMIC DNA]</scope>
    <source>
        <strain evidence="1 2">SPU_B003</strain>
        <plasmid evidence="1 2">unnamed5</plasmid>
    </source>
</reference>
<geneLocation type="plasmid" evidence="1 2">
    <name>unnamed5</name>
</geneLocation>
<dbReference type="AlphaFoldDB" id="A0A1W6P3M7"/>
<keyword evidence="1" id="KW-0614">Plasmid</keyword>
<organism evidence="1 2">
    <name type="scientific">Ketogulonicigenium robustum</name>
    <dbReference type="NCBI Taxonomy" id="92947"/>
    <lineage>
        <taxon>Bacteria</taxon>
        <taxon>Pseudomonadati</taxon>
        <taxon>Pseudomonadota</taxon>
        <taxon>Alphaproteobacteria</taxon>
        <taxon>Rhodobacterales</taxon>
        <taxon>Roseobacteraceae</taxon>
        <taxon>Ketogulonicigenium</taxon>
    </lineage>
</organism>
<evidence type="ECO:0000313" key="1">
    <source>
        <dbReference type="EMBL" id="ARO16044.1"/>
    </source>
</evidence>
<proteinExistence type="predicted"/>
<dbReference type="EMBL" id="CP019942">
    <property type="protein sequence ID" value="ARO16044.1"/>
    <property type="molecule type" value="Genomic_DNA"/>
</dbReference>
<name>A0A1W6P3M7_9RHOB</name>
<gene>
    <name evidence="1" type="ORF">BVG79_p5000002</name>
</gene>
<accession>A0A1W6P3M7</accession>